<dbReference type="PROSITE" id="PS01124">
    <property type="entry name" value="HTH_ARAC_FAMILY_2"/>
    <property type="match status" value="1"/>
</dbReference>
<feature type="domain" description="HTH araC/xylS-type" evidence="4">
    <location>
        <begin position="225"/>
        <end position="323"/>
    </location>
</feature>
<dbReference type="Pfam" id="PF12833">
    <property type="entry name" value="HTH_18"/>
    <property type="match status" value="1"/>
</dbReference>
<dbReference type="Proteomes" id="UP001367030">
    <property type="component" value="Unassembled WGS sequence"/>
</dbReference>
<keyword evidence="3" id="KW-0804">Transcription</keyword>
<protein>
    <submittedName>
        <fullName evidence="5">Helix-turn-helix domain-containing protein</fullName>
    </submittedName>
</protein>
<dbReference type="Gene3D" id="3.40.50.880">
    <property type="match status" value="1"/>
</dbReference>
<dbReference type="PANTHER" id="PTHR43280">
    <property type="entry name" value="ARAC-FAMILY TRANSCRIPTIONAL REGULATOR"/>
    <property type="match status" value="1"/>
</dbReference>
<dbReference type="InterPro" id="IPR018062">
    <property type="entry name" value="HTH_AraC-typ_CS"/>
</dbReference>
<proteinExistence type="predicted"/>
<keyword evidence="2" id="KW-0238">DNA-binding</keyword>
<dbReference type="InterPro" id="IPR002818">
    <property type="entry name" value="DJ-1/PfpI"/>
</dbReference>
<dbReference type="CDD" id="cd03138">
    <property type="entry name" value="GATase1_AraC_2"/>
    <property type="match status" value="1"/>
</dbReference>
<dbReference type="SUPFAM" id="SSF46689">
    <property type="entry name" value="Homeodomain-like"/>
    <property type="match status" value="2"/>
</dbReference>
<keyword evidence="6" id="KW-1185">Reference proteome</keyword>
<evidence type="ECO:0000313" key="6">
    <source>
        <dbReference type="Proteomes" id="UP001367030"/>
    </source>
</evidence>
<sequence>MPRAAILAIDGCYASSLGGFADILQVANSHLRRQHGASAALFEWRFVSLTGEPVAASNGLQLQTHRIGAREHFDLVFIPSLHYAGHKKFDQLLHSQQAASAWLASQWRRGAWLAANCTGTFILAQTRLLDGRIATTTWWLERQFRTRFPQVDLQLRPVLTEVDRLLCAGASASYLLQAIRVVERFCGPAIASQCAKSMLIDVSQTSQTPYLPLLADITHTDAVVHRAQHWLHTNMARPIRIARLAGELAVSERTLVRRFNVVLDQSPLTYLQHLRIDSARALLEASDLGIDQIAVQVGYSDASSFSRLFRERMGLSPGAYRSRFQLPEIEASIQHSAQRGTRGGPDT</sequence>
<organism evidence="5 6">
    <name type="scientific">Variovorax robiniae</name>
    <dbReference type="NCBI Taxonomy" id="1836199"/>
    <lineage>
        <taxon>Bacteria</taxon>
        <taxon>Pseudomonadati</taxon>
        <taxon>Pseudomonadota</taxon>
        <taxon>Betaproteobacteria</taxon>
        <taxon>Burkholderiales</taxon>
        <taxon>Comamonadaceae</taxon>
        <taxon>Variovorax</taxon>
    </lineage>
</organism>
<evidence type="ECO:0000256" key="3">
    <source>
        <dbReference type="ARBA" id="ARBA00023163"/>
    </source>
</evidence>
<dbReference type="SMART" id="SM00342">
    <property type="entry name" value="HTH_ARAC"/>
    <property type="match status" value="1"/>
</dbReference>
<evidence type="ECO:0000313" key="5">
    <source>
        <dbReference type="EMBL" id="MEJ8859391.1"/>
    </source>
</evidence>
<evidence type="ECO:0000256" key="1">
    <source>
        <dbReference type="ARBA" id="ARBA00023015"/>
    </source>
</evidence>
<dbReference type="InterPro" id="IPR020449">
    <property type="entry name" value="Tscrpt_reg_AraC-type_HTH"/>
</dbReference>
<dbReference type="EMBL" id="JBBKZS010000028">
    <property type="protein sequence ID" value="MEJ8859391.1"/>
    <property type="molecule type" value="Genomic_DNA"/>
</dbReference>
<dbReference type="InterPro" id="IPR018060">
    <property type="entry name" value="HTH_AraC"/>
</dbReference>
<dbReference type="InterPro" id="IPR009057">
    <property type="entry name" value="Homeodomain-like_sf"/>
</dbReference>
<dbReference type="PRINTS" id="PR00032">
    <property type="entry name" value="HTHARAC"/>
</dbReference>
<comment type="caution">
    <text evidence="5">The sequence shown here is derived from an EMBL/GenBank/DDBJ whole genome shotgun (WGS) entry which is preliminary data.</text>
</comment>
<evidence type="ECO:0000256" key="2">
    <source>
        <dbReference type="ARBA" id="ARBA00023125"/>
    </source>
</evidence>
<dbReference type="PROSITE" id="PS00041">
    <property type="entry name" value="HTH_ARAC_FAMILY_1"/>
    <property type="match status" value="1"/>
</dbReference>
<reference evidence="5 6" key="1">
    <citation type="submission" date="2024-03" db="EMBL/GenBank/DDBJ databases">
        <title>Novel species of the genus Variovorax.</title>
        <authorList>
            <person name="Liu Q."/>
            <person name="Xin Y.-H."/>
        </authorList>
    </citation>
    <scope>NUCLEOTIDE SEQUENCE [LARGE SCALE GENOMIC DNA]</scope>
    <source>
        <strain evidence="5 6">KACC 18901</strain>
    </source>
</reference>
<dbReference type="PANTHER" id="PTHR43280:SF2">
    <property type="entry name" value="HTH-TYPE TRANSCRIPTIONAL REGULATOR EXSA"/>
    <property type="match status" value="1"/>
</dbReference>
<dbReference type="Gene3D" id="1.10.10.60">
    <property type="entry name" value="Homeodomain-like"/>
    <property type="match status" value="1"/>
</dbReference>
<name>A0ABU8XHQ8_9BURK</name>
<dbReference type="InterPro" id="IPR029062">
    <property type="entry name" value="Class_I_gatase-like"/>
</dbReference>
<dbReference type="Pfam" id="PF01965">
    <property type="entry name" value="DJ-1_PfpI"/>
    <property type="match status" value="1"/>
</dbReference>
<dbReference type="SUPFAM" id="SSF52317">
    <property type="entry name" value="Class I glutamine amidotransferase-like"/>
    <property type="match status" value="1"/>
</dbReference>
<gene>
    <name evidence="5" type="ORF">WKW79_32820</name>
</gene>
<keyword evidence="1" id="KW-0805">Transcription regulation</keyword>
<dbReference type="RefSeq" id="WP_340339431.1">
    <property type="nucleotide sequence ID" value="NZ_JBBKZS010000028.1"/>
</dbReference>
<accession>A0ABU8XHQ8</accession>
<evidence type="ECO:0000259" key="4">
    <source>
        <dbReference type="PROSITE" id="PS01124"/>
    </source>
</evidence>